<keyword evidence="8" id="KW-1185">Reference proteome</keyword>
<sequence length="149" mass="16724">MSLNVSDPAIADLYEDVREDKSETNWAFFDFAAGKPDRLKVSGSGTGGFEEFLAHLKSDVAGWGYVRLNLSNDEYSLRVKFILVPWCGESVGVMRRAKLGIQIADVKSILRSYHIEVPASQLSELDEKDIMTKLRKANGANYDRQLSNY</sequence>
<dbReference type="SMART" id="SM00102">
    <property type="entry name" value="ADF"/>
    <property type="match status" value="1"/>
</dbReference>
<protein>
    <recommendedName>
        <fullName evidence="6">ADF-H domain-containing protein</fullName>
    </recommendedName>
</protein>
<comment type="subcellular location">
    <subcellularLocation>
        <location evidence="1">Cytoplasm</location>
        <location evidence="1">Cytoskeleton</location>
    </subcellularLocation>
</comment>
<evidence type="ECO:0000259" key="6">
    <source>
        <dbReference type="PROSITE" id="PS51263"/>
    </source>
</evidence>
<dbReference type="PROSITE" id="PS51263">
    <property type="entry name" value="ADF_H"/>
    <property type="match status" value="1"/>
</dbReference>
<dbReference type="EMBL" id="LT554730">
    <property type="protein sequence ID" value="SAM07162.1"/>
    <property type="molecule type" value="Genomic_DNA"/>
</dbReference>
<organism evidence="7">
    <name type="scientific">Absidia glauca</name>
    <name type="common">Pin mould</name>
    <dbReference type="NCBI Taxonomy" id="4829"/>
    <lineage>
        <taxon>Eukaryota</taxon>
        <taxon>Fungi</taxon>
        <taxon>Fungi incertae sedis</taxon>
        <taxon>Mucoromycota</taxon>
        <taxon>Mucoromycotina</taxon>
        <taxon>Mucoromycetes</taxon>
        <taxon>Mucorales</taxon>
        <taxon>Cunninghamellaceae</taxon>
        <taxon>Absidia</taxon>
    </lineage>
</organism>
<dbReference type="SUPFAM" id="SSF55753">
    <property type="entry name" value="Actin depolymerizing proteins"/>
    <property type="match status" value="1"/>
</dbReference>
<evidence type="ECO:0000256" key="3">
    <source>
        <dbReference type="ARBA" id="ARBA00023203"/>
    </source>
</evidence>
<comment type="similarity">
    <text evidence="5">Belongs to the actin-binding proteins ADF family. Coactosin subfamily.</text>
</comment>
<dbReference type="AlphaFoldDB" id="A0A168RN45"/>
<dbReference type="InParanoid" id="A0A168RN45"/>
<dbReference type="STRING" id="4829.A0A168RN45"/>
<name>A0A168RN45_ABSGL</name>
<evidence type="ECO:0000313" key="7">
    <source>
        <dbReference type="EMBL" id="SAM07162.1"/>
    </source>
</evidence>
<accession>A0A168RN45</accession>
<dbReference type="Proteomes" id="UP000078561">
    <property type="component" value="Unassembled WGS sequence"/>
</dbReference>
<dbReference type="PANTHER" id="PTHR10829">
    <property type="entry name" value="CORTACTIN AND DREBRIN"/>
    <property type="match status" value="1"/>
</dbReference>
<keyword evidence="4" id="KW-0206">Cytoskeleton</keyword>
<reference evidence="7" key="1">
    <citation type="submission" date="2016-04" db="EMBL/GenBank/DDBJ databases">
        <authorList>
            <person name="Evans L.H."/>
            <person name="Alamgir A."/>
            <person name="Owens N."/>
            <person name="Weber N.D."/>
            <person name="Virtaneva K."/>
            <person name="Barbian K."/>
            <person name="Babar A."/>
            <person name="Rosenke K."/>
        </authorList>
    </citation>
    <scope>NUCLEOTIDE SEQUENCE [LARGE SCALE GENOMIC DNA]</scope>
    <source>
        <strain evidence="7">CBS 101.48</strain>
    </source>
</reference>
<dbReference type="GO" id="GO:0030833">
    <property type="term" value="P:regulation of actin filament polymerization"/>
    <property type="evidence" value="ECO:0007669"/>
    <property type="project" value="TreeGrafter"/>
</dbReference>
<evidence type="ECO:0000313" key="8">
    <source>
        <dbReference type="Proteomes" id="UP000078561"/>
    </source>
</evidence>
<dbReference type="GO" id="GO:0030427">
    <property type="term" value="C:site of polarized growth"/>
    <property type="evidence" value="ECO:0007669"/>
    <property type="project" value="TreeGrafter"/>
</dbReference>
<dbReference type="Pfam" id="PF00241">
    <property type="entry name" value="Cofilin_ADF"/>
    <property type="match status" value="1"/>
</dbReference>
<keyword evidence="2" id="KW-0963">Cytoplasm</keyword>
<evidence type="ECO:0000256" key="4">
    <source>
        <dbReference type="ARBA" id="ARBA00023212"/>
    </source>
</evidence>
<evidence type="ECO:0000256" key="1">
    <source>
        <dbReference type="ARBA" id="ARBA00004245"/>
    </source>
</evidence>
<evidence type="ECO:0000256" key="5">
    <source>
        <dbReference type="ARBA" id="ARBA00038052"/>
    </source>
</evidence>
<proteinExistence type="inferred from homology"/>
<gene>
    <name evidence="7" type="primary">ABSGL_12801.1 scaffold 13517</name>
</gene>
<dbReference type="GO" id="GO:0051015">
    <property type="term" value="F:actin filament binding"/>
    <property type="evidence" value="ECO:0007669"/>
    <property type="project" value="TreeGrafter"/>
</dbReference>
<feature type="domain" description="ADF-H" evidence="6">
    <location>
        <begin position="2"/>
        <end position="135"/>
    </location>
</feature>
<evidence type="ECO:0000256" key="2">
    <source>
        <dbReference type="ARBA" id="ARBA00022490"/>
    </source>
</evidence>
<dbReference type="FunFam" id="3.40.20.10:FF:000018">
    <property type="entry name" value="Coactosin-like 1"/>
    <property type="match status" value="1"/>
</dbReference>
<dbReference type="PANTHER" id="PTHR10829:SF56">
    <property type="entry name" value="ADF-H DOMAIN-CONTAINING PROTEIN"/>
    <property type="match status" value="1"/>
</dbReference>
<dbReference type="Gene3D" id="3.40.20.10">
    <property type="entry name" value="Severin"/>
    <property type="match status" value="1"/>
</dbReference>
<dbReference type="GO" id="GO:0030864">
    <property type="term" value="C:cortical actin cytoskeleton"/>
    <property type="evidence" value="ECO:0007669"/>
    <property type="project" value="TreeGrafter"/>
</dbReference>
<dbReference type="InterPro" id="IPR002108">
    <property type="entry name" value="ADF-H"/>
</dbReference>
<dbReference type="GO" id="GO:0005884">
    <property type="term" value="C:actin filament"/>
    <property type="evidence" value="ECO:0007669"/>
    <property type="project" value="TreeGrafter"/>
</dbReference>
<dbReference type="OrthoDB" id="20822at2759"/>
<dbReference type="OMA" id="WIGPNCK"/>
<keyword evidence="3" id="KW-0009">Actin-binding</keyword>
<dbReference type="CDD" id="cd11282">
    <property type="entry name" value="ADF_coactosin_like"/>
    <property type="match status" value="1"/>
</dbReference>
<dbReference type="InterPro" id="IPR029006">
    <property type="entry name" value="ADF-H/Gelsolin-like_dom_sf"/>
</dbReference>